<dbReference type="AlphaFoldDB" id="A0A7Y0XCV4"/>
<reference evidence="1 2" key="1">
    <citation type="submission" date="2020-04" db="EMBL/GenBank/DDBJ databases">
        <title>Whole-genome sequencing of Vibrio spp. from China reveals different genetic environments of blaCTX-M-14 among diverse lineages.</title>
        <authorList>
            <person name="Zheng Z."/>
            <person name="Ye L."/>
            <person name="Chen S."/>
        </authorList>
    </citation>
    <scope>NUCLEOTIDE SEQUENCE [LARGE SCALE GENOMIC DNA]</scope>
    <source>
        <strain evidence="1 2">Vb0551</strain>
    </source>
</reference>
<feature type="non-terminal residue" evidence="1">
    <location>
        <position position="81"/>
    </location>
</feature>
<comment type="caution">
    <text evidence="1">The sequence shown here is derived from an EMBL/GenBank/DDBJ whole genome shotgun (WGS) entry which is preliminary data.</text>
</comment>
<dbReference type="Proteomes" id="UP000518904">
    <property type="component" value="Unassembled WGS sequence"/>
</dbReference>
<gene>
    <name evidence="1" type="ORF">HKB16_15040</name>
</gene>
<organism evidence="1 2">
    <name type="scientific">Vibrio parahaemolyticus</name>
    <dbReference type="NCBI Taxonomy" id="670"/>
    <lineage>
        <taxon>Bacteria</taxon>
        <taxon>Pseudomonadati</taxon>
        <taxon>Pseudomonadota</taxon>
        <taxon>Gammaproteobacteria</taxon>
        <taxon>Vibrionales</taxon>
        <taxon>Vibrionaceae</taxon>
        <taxon>Vibrio</taxon>
    </lineage>
</organism>
<sequence length="81" mass="9003">KNVESIKKFKVIDRNTFENALNKVAPDLDIFAADPEEYNEAIAKVGRHLGVHALIDLQLEEAHGNVTSVSNQFVMAKDLIV</sequence>
<feature type="non-terminal residue" evidence="1">
    <location>
        <position position="1"/>
    </location>
</feature>
<evidence type="ECO:0000313" key="1">
    <source>
        <dbReference type="EMBL" id="NMU84201.1"/>
    </source>
</evidence>
<accession>A0A7Y0XCV4</accession>
<evidence type="ECO:0000313" key="2">
    <source>
        <dbReference type="Proteomes" id="UP000518904"/>
    </source>
</evidence>
<protein>
    <submittedName>
        <fullName evidence="1">Uncharacterized protein</fullName>
    </submittedName>
</protein>
<proteinExistence type="predicted"/>
<dbReference type="EMBL" id="JABCLB010001513">
    <property type="protein sequence ID" value="NMU84201.1"/>
    <property type="molecule type" value="Genomic_DNA"/>
</dbReference>
<name>A0A7Y0XCV4_VIBPH</name>